<organism evidence="6 7">
    <name type="scientific">Pedobacter cryophilus</name>
    <dbReference type="NCBI Taxonomy" id="2571271"/>
    <lineage>
        <taxon>Bacteria</taxon>
        <taxon>Pseudomonadati</taxon>
        <taxon>Bacteroidota</taxon>
        <taxon>Sphingobacteriia</taxon>
        <taxon>Sphingobacteriales</taxon>
        <taxon>Sphingobacteriaceae</taxon>
        <taxon>Pedobacter</taxon>
    </lineage>
</organism>
<evidence type="ECO:0000313" key="6">
    <source>
        <dbReference type="EMBL" id="TKB96756.1"/>
    </source>
</evidence>
<sequence length="233" mass="26750">MSTSIESIDIKVLEEKILSLEEHCRFLQEIVDCVPANIYITELDKGVVWCNKTNEETLGYTIDEIKKMGGLNYLYQVVHPDDYNVPDQSIEHFNHHADKQYGGVFRCKHKDTGLYKWFIGWGKVISNTNQGELPIRILNVDVDLSPQMDTDIQLRAILAENLKLQHQLILDALSKREIEVLTKICKGLSSKEIAEELFLSKHTIETHRKNVQKKLKIKNMAALVLFCKETGLV</sequence>
<dbReference type="RefSeq" id="WP_136826719.1">
    <property type="nucleotide sequence ID" value="NZ_SWBP01000004.1"/>
</dbReference>
<evidence type="ECO:0000256" key="1">
    <source>
        <dbReference type="ARBA" id="ARBA00023015"/>
    </source>
</evidence>
<dbReference type="InterPro" id="IPR016032">
    <property type="entry name" value="Sig_transdc_resp-reg_C-effctor"/>
</dbReference>
<dbReference type="SMART" id="SM00421">
    <property type="entry name" value="HTH_LUXR"/>
    <property type="match status" value="1"/>
</dbReference>
<dbReference type="EMBL" id="SWBP01000004">
    <property type="protein sequence ID" value="TKB96756.1"/>
    <property type="molecule type" value="Genomic_DNA"/>
</dbReference>
<name>A0A4U1BZ35_9SPHI</name>
<evidence type="ECO:0000256" key="3">
    <source>
        <dbReference type="ARBA" id="ARBA00023163"/>
    </source>
</evidence>
<dbReference type="InterPro" id="IPR000792">
    <property type="entry name" value="Tscrpt_reg_LuxR_C"/>
</dbReference>
<evidence type="ECO:0000259" key="5">
    <source>
        <dbReference type="PROSITE" id="PS50112"/>
    </source>
</evidence>
<dbReference type="Gene3D" id="1.10.10.10">
    <property type="entry name" value="Winged helix-like DNA-binding domain superfamily/Winged helix DNA-binding domain"/>
    <property type="match status" value="1"/>
</dbReference>
<dbReference type="InterPro" id="IPR035965">
    <property type="entry name" value="PAS-like_dom_sf"/>
</dbReference>
<protein>
    <submittedName>
        <fullName evidence="6">LuxR family transcriptional regulator</fullName>
    </submittedName>
</protein>
<dbReference type="GO" id="GO:0006355">
    <property type="term" value="P:regulation of DNA-templated transcription"/>
    <property type="evidence" value="ECO:0007669"/>
    <property type="project" value="InterPro"/>
</dbReference>
<dbReference type="PRINTS" id="PR00038">
    <property type="entry name" value="HTHLUXR"/>
</dbReference>
<dbReference type="Proteomes" id="UP000308181">
    <property type="component" value="Unassembled WGS sequence"/>
</dbReference>
<keyword evidence="7" id="KW-1185">Reference proteome</keyword>
<accession>A0A4U1BZ35</accession>
<reference evidence="6 7" key="1">
    <citation type="submission" date="2019-04" db="EMBL/GenBank/DDBJ databases">
        <title>Pedobacter sp. AR-3-17 sp. nov., isolated from Arctic soil.</title>
        <authorList>
            <person name="Dahal R.H."/>
            <person name="Kim D.-U."/>
        </authorList>
    </citation>
    <scope>NUCLEOTIDE SEQUENCE [LARGE SCALE GENOMIC DNA]</scope>
    <source>
        <strain evidence="6 7">AR-3-17</strain>
    </source>
</reference>
<dbReference type="Pfam" id="PF00196">
    <property type="entry name" value="GerE"/>
    <property type="match status" value="1"/>
</dbReference>
<gene>
    <name evidence="6" type="ORF">FA046_11765</name>
</gene>
<evidence type="ECO:0000256" key="2">
    <source>
        <dbReference type="ARBA" id="ARBA00023125"/>
    </source>
</evidence>
<feature type="domain" description="HTH luxR-type" evidence="4">
    <location>
        <begin position="166"/>
        <end position="231"/>
    </location>
</feature>
<dbReference type="PROSITE" id="PS50043">
    <property type="entry name" value="HTH_LUXR_2"/>
    <property type="match status" value="1"/>
</dbReference>
<keyword evidence="1" id="KW-0805">Transcription regulation</keyword>
<dbReference type="PROSITE" id="PS50112">
    <property type="entry name" value="PAS"/>
    <property type="match status" value="1"/>
</dbReference>
<dbReference type="SUPFAM" id="SSF46894">
    <property type="entry name" value="C-terminal effector domain of the bipartite response regulators"/>
    <property type="match status" value="1"/>
</dbReference>
<dbReference type="CDD" id="cd06170">
    <property type="entry name" value="LuxR_C_like"/>
    <property type="match status" value="1"/>
</dbReference>
<proteinExistence type="predicted"/>
<keyword evidence="3" id="KW-0804">Transcription</keyword>
<keyword evidence="2" id="KW-0238">DNA-binding</keyword>
<evidence type="ECO:0000313" key="7">
    <source>
        <dbReference type="Proteomes" id="UP000308181"/>
    </source>
</evidence>
<dbReference type="PANTHER" id="PTHR44688:SF16">
    <property type="entry name" value="DNA-BINDING TRANSCRIPTIONAL ACTIVATOR DEVR_DOSR"/>
    <property type="match status" value="1"/>
</dbReference>
<dbReference type="CDD" id="cd00130">
    <property type="entry name" value="PAS"/>
    <property type="match status" value="1"/>
</dbReference>
<evidence type="ECO:0000259" key="4">
    <source>
        <dbReference type="PROSITE" id="PS50043"/>
    </source>
</evidence>
<dbReference type="Gene3D" id="3.30.450.20">
    <property type="entry name" value="PAS domain"/>
    <property type="match status" value="1"/>
</dbReference>
<dbReference type="InterPro" id="IPR013655">
    <property type="entry name" value="PAS_fold_3"/>
</dbReference>
<dbReference type="OrthoDB" id="965844at2"/>
<feature type="domain" description="PAS" evidence="5">
    <location>
        <begin position="23"/>
        <end position="82"/>
    </location>
</feature>
<dbReference type="GO" id="GO:0003677">
    <property type="term" value="F:DNA binding"/>
    <property type="evidence" value="ECO:0007669"/>
    <property type="project" value="UniProtKB-KW"/>
</dbReference>
<dbReference type="InterPro" id="IPR000014">
    <property type="entry name" value="PAS"/>
</dbReference>
<dbReference type="Pfam" id="PF08447">
    <property type="entry name" value="PAS_3"/>
    <property type="match status" value="1"/>
</dbReference>
<dbReference type="SUPFAM" id="SSF55785">
    <property type="entry name" value="PYP-like sensor domain (PAS domain)"/>
    <property type="match status" value="1"/>
</dbReference>
<dbReference type="PANTHER" id="PTHR44688">
    <property type="entry name" value="DNA-BINDING TRANSCRIPTIONAL ACTIVATOR DEVR_DOSR"/>
    <property type="match status" value="1"/>
</dbReference>
<dbReference type="AlphaFoldDB" id="A0A4U1BZ35"/>
<dbReference type="InterPro" id="IPR036388">
    <property type="entry name" value="WH-like_DNA-bd_sf"/>
</dbReference>
<comment type="caution">
    <text evidence="6">The sequence shown here is derived from an EMBL/GenBank/DDBJ whole genome shotgun (WGS) entry which is preliminary data.</text>
</comment>
<dbReference type="PROSITE" id="PS00622">
    <property type="entry name" value="HTH_LUXR_1"/>
    <property type="match status" value="1"/>
</dbReference>